<dbReference type="Gene3D" id="3.30.1200.10">
    <property type="entry name" value="YggU-like"/>
    <property type="match status" value="1"/>
</dbReference>
<dbReference type="HAMAP" id="MF_00634">
    <property type="entry name" value="UPF0235"/>
    <property type="match status" value="1"/>
</dbReference>
<comment type="caution">
    <text evidence="4">The sequence shown here is derived from an EMBL/GenBank/DDBJ whole genome shotgun (WGS) entry which is preliminary data.</text>
</comment>
<dbReference type="Pfam" id="PF02594">
    <property type="entry name" value="DUF167"/>
    <property type="match status" value="1"/>
</dbReference>
<dbReference type="InterPro" id="IPR003746">
    <property type="entry name" value="DUF167"/>
</dbReference>
<dbReference type="Proteomes" id="UP000178659">
    <property type="component" value="Unassembled WGS sequence"/>
</dbReference>
<keyword evidence="3" id="KW-0472">Membrane</keyword>
<keyword evidence="3" id="KW-0812">Transmembrane</keyword>
<gene>
    <name evidence="4" type="ORF">A3A77_04635</name>
</gene>
<dbReference type="InterPro" id="IPR036591">
    <property type="entry name" value="YggU-like_sf"/>
</dbReference>
<dbReference type="NCBIfam" id="TIGR00251">
    <property type="entry name" value="DUF167 family protein"/>
    <property type="match status" value="1"/>
</dbReference>
<evidence type="ECO:0000313" key="5">
    <source>
        <dbReference type="Proteomes" id="UP000178659"/>
    </source>
</evidence>
<protein>
    <recommendedName>
        <fullName evidence="2">UPF0235 protein A3A77_04635</fullName>
    </recommendedName>
</protein>
<dbReference type="GO" id="GO:0005737">
    <property type="term" value="C:cytoplasm"/>
    <property type="evidence" value="ECO:0007669"/>
    <property type="project" value="TreeGrafter"/>
</dbReference>
<dbReference type="SUPFAM" id="SSF69786">
    <property type="entry name" value="YggU-like"/>
    <property type="match status" value="1"/>
</dbReference>
<proteinExistence type="inferred from homology"/>
<evidence type="ECO:0000256" key="2">
    <source>
        <dbReference type="HAMAP-Rule" id="MF_00634"/>
    </source>
</evidence>
<dbReference type="PANTHER" id="PTHR13420:SF7">
    <property type="entry name" value="UPF0235 PROTEIN C15ORF40"/>
    <property type="match status" value="1"/>
</dbReference>
<name>A0A1G1VDB4_9BACT</name>
<keyword evidence="3" id="KW-1133">Transmembrane helix</keyword>
<evidence type="ECO:0000313" key="4">
    <source>
        <dbReference type="EMBL" id="OGY13428.1"/>
    </source>
</evidence>
<feature type="transmembrane region" description="Helical" evidence="3">
    <location>
        <begin position="6"/>
        <end position="22"/>
    </location>
</feature>
<dbReference type="EMBL" id="MHCC01000015">
    <property type="protein sequence ID" value="OGY13428.1"/>
    <property type="molecule type" value="Genomic_DNA"/>
</dbReference>
<dbReference type="PANTHER" id="PTHR13420">
    <property type="entry name" value="UPF0235 PROTEIN C15ORF40"/>
    <property type="match status" value="1"/>
</dbReference>
<dbReference type="SMART" id="SM01152">
    <property type="entry name" value="DUF167"/>
    <property type="match status" value="1"/>
</dbReference>
<comment type="similarity">
    <text evidence="1 2">Belongs to the UPF0235 family.</text>
</comment>
<accession>A0A1G1VDB4</accession>
<reference evidence="4 5" key="1">
    <citation type="journal article" date="2016" name="Nat. Commun.">
        <title>Thousands of microbial genomes shed light on interconnected biogeochemical processes in an aquifer system.</title>
        <authorList>
            <person name="Anantharaman K."/>
            <person name="Brown C.T."/>
            <person name="Hug L.A."/>
            <person name="Sharon I."/>
            <person name="Castelle C.J."/>
            <person name="Probst A.J."/>
            <person name="Thomas B.C."/>
            <person name="Singh A."/>
            <person name="Wilkins M.J."/>
            <person name="Karaoz U."/>
            <person name="Brodie E.L."/>
            <person name="Williams K.H."/>
            <person name="Hubbard S.S."/>
            <person name="Banfield J.F."/>
        </authorList>
    </citation>
    <scope>NUCLEOTIDE SEQUENCE [LARGE SCALE GENOMIC DNA]</scope>
</reference>
<evidence type="ECO:0000256" key="1">
    <source>
        <dbReference type="ARBA" id="ARBA00010364"/>
    </source>
</evidence>
<evidence type="ECO:0000256" key="3">
    <source>
        <dbReference type="SAM" id="Phobius"/>
    </source>
</evidence>
<organism evidence="4 5">
    <name type="scientific">Candidatus Blackburnbacteria bacterium RIFCSPLOWO2_01_FULL_40_20</name>
    <dbReference type="NCBI Taxonomy" id="1797519"/>
    <lineage>
        <taxon>Bacteria</taxon>
        <taxon>Candidatus Blackburniibacteriota</taxon>
    </lineage>
</organism>
<dbReference type="AlphaFoldDB" id="A0A1G1VDB4"/>
<sequence>MSIRVIFQPVSHLGGVMLGVMLKKMRIFVKAKPKSKKEYIKRAQDGSFIVAVKEPPEKGRANEAVLKSLSKFLNIPVSSINFVSGQTSRQKIFEAPMTSQDLDKIPQDEKGQIKLL</sequence>